<gene>
    <name evidence="1" type="ORF">FRX31_012494</name>
</gene>
<reference evidence="1 2" key="1">
    <citation type="submission" date="2020-06" db="EMBL/GenBank/DDBJ databases">
        <title>Transcriptomic and genomic resources for Thalictrum thalictroides and T. hernandezii: Facilitating candidate gene discovery in an emerging model plant lineage.</title>
        <authorList>
            <person name="Arias T."/>
            <person name="Riano-Pachon D.M."/>
            <person name="Di Stilio V.S."/>
        </authorList>
    </citation>
    <scope>NUCLEOTIDE SEQUENCE [LARGE SCALE GENOMIC DNA]</scope>
    <source>
        <strain evidence="2">cv. WT478/WT964</strain>
        <tissue evidence="1">Leaves</tissue>
    </source>
</reference>
<evidence type="ECO:0000313" key="1">
    <source>
        <dbReference type="EMBL" id="KAF5197920.1"/>
    </source>
</evidence>
<dbReference type="EMBL" id="JABWDY010014017">
    <property type="protein sequence ID" value="KAF5197920.1"/>
    <property type="molecule type" value="Genomic_DNA"/>
</dbReference>
<evidence type="ECO:0000313" key="2">
    <source>
        <dbReference type="Proteomes" id="UP000554482"/>
    </source>
</evidence>
<feature type="non-terminal residue" evidence="1">
    <location>
        <position position="83"/>
    </location>
</feature>
<keyword evidence="2" id="KW-1185">Reference proteome</keyword>
<name>A0A7J6WMV0_THATH</name>
<accession>A0A7J6WMV0</accession>
<dbReference type="AlphaFoldDB" id="A0A7J6WMV0"/>
<protein>
    <submittedName>
        <fullName evidence="1">Uncharacterized protein</fullName>
    </submittedName>
</protein>
<sequence>MMRDFEFSPLMNEGLYGNFAENAVAVITQTLLKICIITLNSCSPLAIFKYVTESPAEEIEERVKLGLKILWKLVFDGYIQHHK</sequence>
<proteinExistence type="predicted"/>
<organism evidence="1 2">
    <name type="scientific">Thalictrum thalictroides</name>
    <name type="common">Rue-anemone</name>
    <name type="synonym">Anemone thalictroides</name>
    <dbReference type="NCBI Taxonomy" id="46969"/>
    <lineage>
        <taxon>Eukaryota</taxon>
        <taxon>Viridiplantae</taxon>
        <taxon>Streptophyta</taxon>
        <taxon>Embryophyta</taxon>
        <taxon>Tracheophyta</taxon>
        <taxon>Spermatophyta</taxon>
        <taxon>Magnoliopsida</taxon>
        <taxon>Ranunculales</taxon>
        <taxon>Ranunculaceae</taxon>
        <taxon>Thalictroideae</taxon>
        <taxon>Thalictrum</taxon>
    </lineage>
</organism>
<dbReference type="Proteomes" id="UP000554482">
    <property type="component" value="Unassembled WGS sequence"/>
</dbReference>
<comment type="caution">
    <text evidence="1">The sequence shown here is derived from an EMBL/GenBank/DDBJ whole genome shotgun (WGS) entry which is preliminary data.</text>
</comment>